<comment type="caution">
    <text evidence="1">The sequence shown here is derived from an EMBL/GenBank/DDBJ whole genome shotgun (WGS) entry which is preliminary data.</text>
</comment>
<dbReference type="EMBL" id="CM039437">
    <property type="protein sequence ID" value="KAI4306692.1"/>
    <property type="molecule type" value="Genomic_DNA"/>
</dbReference>
<sequence length="223" mass="25715">MNLFQSEVEFIKALKRFSGILLVNTHVVPNIKVLSEVGVPEWNIVKIIEEHPWALKNKHDRFKEIIAEVTEMGLDPLMAVFVSAVGTIASVSKFTWTKKVNLYKKWGWSDDELLAAFGKYPKCITVSEDKIEKIMDFIVNEMGYESSKIARNPVLLGMSFNKRILPRGSVFRVLLSKGLVKKISLSRLFFPSEKVFLEKFITHHENEANELFKLYQAKMYVEE</sequence>
<organism evidence="1 2">
    <name type="scientific">Bauhinia variegata</name>
    <name type="common">Purple orchid tree</name>
    <name type="synonym">Phanera variegata</name>
    <dbReference type="NCBI Taxonomy" id="167791"/>
    <lineage>
        <taxon>Eukaryota</taxon>
        <taxon>Viridiplantae</taxon>
        <taxon>Streptophyta</taxon>
        <taxon>Embryophyta</taxon>
        <taxon>Tracheophyta</taxon>
        <taxon>Spermatophyta</taxon>
        <taxon>Magnoliopsida</taxon>
        <taxon>eudicotyledons</taxon>
        <taxon>Gunneridae</taxon>
        <taxon>Pentapetalae</taxon>
        <taxon>rosids</taxon>
        <taxon>fabids</taxon>
        <taxon>Fabales</taxon>
        <taxon>Fabaceae</taxon>
        <taxon>Cercidoideae</taxon>
        <taxon>Cercideae</taxon>
        <taxon>Bauhiniinae</taxon>
        <taxon>Bauhinia</taxon>
    </lineage>
</organism>
<accession>A0ACB9LAN8</accession>
<evidence type="ECO:0000313" key="2">
    <source>
        <dbReference type="Proteomes" id="UP000828941"/>
    </source>
</evidence>
<evidence type="ECO:0000313" key="1">
    <source>
        <dbReference type="EMBL" id="KAI4306692.1"/>
    </source>
</evidence>
<dbReference type="Proteomes" id="UP000828941">
    <property type="component" value="Chromosome 12"/>
</dbReference>
<reference evidence="1 2" key="1">
    <citation type="journal article" date="2022" name="DNA Res.">
        <title>Chromosomal-level genome assembly of the orchid tree Bauhinia variegata (Leguminosae; Cercidoideae) supports the allotetraploid origin hypothesis of Bauhinia.</title>
        <authorList>
            <person name="Zhong Y."/>
            <person name="Chen Y."/>
            <person name="Zheng D."/>
            <person name="Pang J."/>
            <person name="Liu Y."/>
            <person name="Luo S."/>
            <person name="Meng S."/>
            <person name="Qian L."/>
            <person name="Wei D."/>
            <person name="Dai S."/>
            <person name="Zhou R."/>
        </authorList>
    </citation>
    <scope>NUCLEOTIDE SEQUENCE [LARGE SCALE GENOMIC DNA]</scope>
    <source>
        <strain evidence="1">BV-YZ2020</strain>
    </source>
</reference>
<name>A0ACB9LAN8_BAUVA</name>
<protein>
    <submittedName>
        <fullName evidence="1">Uncharacterized protein</fullName>
    </submittedName>
</protein>
<gene>
    <name evidence="1" type="ORF">L6164_029947</name>
</gene>
<keyword evidence="2" id="KW-1185">Reference proteome</keyword>
<proteinExistence type="predicted"/>